<comment type="caution">
    <text evidence="1">The sequence shown here is derived from an EMBL/GenBank/DDBJ whole genome shotgun (WGS) entry which is preliminary data.</text>
</comment>
<evidence type="ECO:0008006" key="2">
    <source>
        <dbReference type="Google" id="ProtNLM"/>
    </source>
</evidence>
<organism evidence="1">
    <name type="scientific">Halalkalibacterium halodurans</name>
    <name type="common">Bacillus halodurans</name>
    <dbReference type="NCBI Taxonomy" id="86665"/>
    <lineage>
        <taxon>Bacteria</taxon>
        <taxon>Bacillati</taxon>
        <taxon>Bacillota</taxon>
        <taxon>Bacilli</taxon>
        <taxon>Bacillales</taxon>
        <taxon>Bacillaceae</taxon>
        <taxon>Halalkalibacterium (ex Joshi et al. 2022)</taxon>
    </lineage>
</organism>
<protein>
    <recommendedName>
        <fullName evidence="2">GH16 domain-containing protein</fullName>
    </recommendedName>
</protein>
<dbReference type="PATRIC" id="fig|136160.3.peg.2199"/>
<dbReference type="CDD" id="cd00413">
    <property type="entry name" value="Glyco_hydrolase_16"/>
    <property type="match status" value="1"/>
</dbReference>
<reference evidence="1" key="1">
    <citation type="submission" date="2015-08" db="EMBL/GenBank/DDBJ databases">
        <title>Complete DNA Sequence of Pseudomonas syringae pv. actinidiae, the Causal Agent of Kiwifruit Canker Disease.</title>
        <authorList>
            <person name="Rikkerink E.H.A."/>
            <person name="Fineran P.C."/>
        </authorList>
    </citation>
    <scope>NUCLEOTIDE SEQUENCE</scope>
    <source>
        <strain evidence="1">DSM 13666</strain>
    </source>
</reference>
<name>A0A0M0KJR9_ALKHA</name>
<dbReference type="GeneID" id="87597666"/>
<accession>A0A0M0KJR9</accession>
<dbReference type="Gene3D" id="2.60.120.200">
    <property type="match status" value="1"/>
</dbReference>
<gene>
    <name evidence="1" type="ORF">AMD02_09215</name>
</gene>
<evidence type="ECO:0000313" key="1">
    <source>
        <dbReference type="EMBL" id="KOO39020.1"/>
    </source>
</evidence>
<dbReference type="InterPro" id="IPR013320">
    <property type="entry name" value="ConA-like_dom_sf"/>
</dbReference>
<dbReference type="RefSeq" id="WP_053431107.1">
    <property type="nucleotide sequence ID" value="NZ_CP040441.1"/>
</dbReference>
<sequence length="231" mass="26829">MKQTRTINWSGYTWNVKDTHGGKWGPGPNYFSSSHDNVWVDDAGRLHLKVTRCNGIWYCAEIFSTQTFGYGTYRFFIDGRPDQFDPNIVLGLFTYDSISDDAPAVYHREIDIEFAKWGDPHALNTQYSIQPPKASNTESFQTLLNGYRSTHSFKWTPSEIKFKSLHGHYSKPPNPLEWYLIKDWSYTGEDIPNTRNEKAHLNLWLMDGRAPINQQDAEIVITKFEFKPLNH</sequence>
<dbReference type="AlphaFoldDB" id="A0A0M0KJR9"/>
<dbReference type="SUPFAM" id="SSF49899">
    <property type="entry name" value="Concanavalin A-like lectins/glucanases"/>
    <property type="match status" value="1"/>
</dbReference>
<dbReference type="EMBL" id="LILD01000001">
    <property type="protein sequence ID" value="KOO39020.1"/>
    <property type="molecule type" value="Genomic_DNA"/>
</dbReference>
<proteinExistence type="predicted"/>